<dbReference type="InterPro" id="IPR035919">
    <property type="entry name" value="EAL_sf"/>
</dbReference>
<dbReference type="EMBL" id="CP003789">
    <property type="protein sequence ID" value="AGA65053.1"/>
    <property type="molecule type" value="Genomic_DNA"/>
</dbReference>
<dbReference type="InterPro" id="IPR000160">
    <property type="entry name" value="GGDEF_dom"/>
</dbReference>
<dbReference type="InterPro" id="IPR001633">
    <property type="entry name" value="EAL_dom"/>
</dbReference>
<keyword evidence="1" id="KW-0472">Membrane</keyword>
<organism evidence="4 5">
    <name type="scientific">Liberibacter crescens (strain BT-1)</name>
    <dbReference type="NCBI Taxonomy" id="1215343"/>
    <lineage>
        <taxon>Bacteria</taxon>
        <taxon>Pseudomonadati</taxon>
        <taxon>Pseudomonadota</taxon>
        <taxon>Alphaproteobacteria</taxon>
        <taxon>Hyphomicrobiales</taxon>
        <taxon>Rhizobiaceae</taxon>
        <taxon>Liberibacter</taxon>
    </lineage>
</organism>
<dbReference type="HOGENOM" id="CLU_000445_70_50_5"/>
<sequence>MAILIQPIFLWILYTQSSGAALFLGIESFIILILVLYTAIQSSENFIALVNSRNELAQQRNDFIRLSENHFRMANIDILTGLPNRRCFFEDLKMLSEKNSGKDLDFSIGIVDLDNFKSINNLYGHIAGDHVLCCAAKRLEETVGKCSAIYRLGGDEFGIIISRKMNQEALLEIATRVINTIKVPFSFGSIPLVLGCSIGYASYPKVTNNIDLLYKYADYALYYSKHHGRSRAIVFNSDHEKKIKEQGFVQKVLCQANLEKEFYIVYQPIIEKQSNKVVAFECLMRLRSPVIDEVSPEIFIVLAEQSGLITSITPVLLRKALQDVIKWSSNIRINFNLSAYDICTPGQIDKILSVFPETGIDPSRIDFELTETAITYNLELACQNLKRLRDVGANIVLDDFGTGYSSLSHLHGLPLKKIKISRIFVQDIEGDGNSYKIVKFLSLLCKDMGLDCIAEGVENINQVQILSEIGYNLFQGHYFAKPMLGSGVLSYLDKRTFII</sequence>
<dbReference type="KEGG" id="lcc:B488_10610"/>
<protein>
    <submittedName>
        <fullName evidence="4">Signal transduction protein</fullName>
    </submittedName>
</protein>
<dbReference type="InterPro" id="IPR029787">
    <property type="entry name" value="Nucleotide_cyclase"/>
</dbReference>
<dbReference type="Gene3D" id="3.30.70.270">
    <property type="match status" value="1"/>
</dbReference>
<gene>
    <name evidence="4" type="ordered locus">B488_10610</name>
</gene>
<keyword evidence="5" id="KW-1185">Reference proteome</keyword>
<dbReference type="Gene3D" id="3.20.20.450">
    <property type="entry name" value="EAL domain"/>
    <property type="match status" value="1"/>
</dbReference>
<dbReference type="PANTHER" id="PTHR44757:SF2">
    <property type="entry name" value="BIOFILM ARCHITECTURE MAINTENANCE PROTEIN MBAA"/>
    <property type="match status" value="1"/>
</dbReference>
<dbReference type="CDD" id="cd01948">
    <property type="entry name" value="EAL"/>
    <property type="match status" value="1"/>
</dbReference>
<dbReference type="STRING" id="1215343.B488_10610"/>
<dbReference type="eggNOG" id="COG5001">
    <property type="taxonomic scope" value="Bacteria"/>
</dbReference>
<evidence type="ECO:0000313" key="5">
    <source>
        <dbReference type="Proteomes" id="UP000010799"/>
    </source>
</evidence>
<dbReference type="PANTHER" id="PTHR44757">
    <property type="entry name" value="DIGUANYLATE CYCLASE DGCP"/>
    <property type="match status" value="1"/>
</dbReference>
<evidence type="ECO:0000259" key="2">
    <source>
        <dbReference type="PROSITE" id="PS50883"/>
    </source>
</evidence>
<dbReference type="SUPFAM" id="SSF141868">
    <property type="entry name" value="EAL domain-like"/>
    <property type="match status" value="1"/>
</dbReference>
<dbReference type="Proteomes" id="UP000010799">
    <property type="component" value="Chromosome"/>
</dbReference>
<dbReference type="InterPro" id="IPR052155">
    <property type="entry name" value="Biofilm_reg_signaling"/>
</dbReference>
<dbReference type="InterPro" id="IPR043128">
    <property type="entry name" value="Rev_trsase/Diguanyl_cyclase"/>
</dbReference>
<dbReference type="CDD" id="cd01949">
    <property type="entry name" value="GGDEF"/>
    <property type="match status" value="1"/>
</dbReference>
<proteinExistence type="predicted"/>
<accession>L0EWP6</accession>
<evidence type="ECO:0000256" key="1">
    <source>
        <dbReference type="SAM" id="Phobius"/>
    </source>
</evidence>
<reference evidence="4 5" key="1">
    <citation type="journal article" date="2012" name="Stand. Genomic Sci.">
        <title>Complete genome sequence of Liberibacter crescens BT-1.</title>
        <authorList>
            <person name="Leonard M.T."/>
            <person name="Fagen J.R."/>
            <person name="Davis-Richardson A.G."/>
            <person name="Davis M.J."/>
            <person name="Triplett E.W."/>
        </authorList>
    </citation>
    <scope>NUCLEOTIDE SEQUENCE [LARGE SCALE GENOMIC DNA]</scope>
    <source>
        <strain evidence="4 5">BT-1</strain>
    </source>
</reference>
<evidence type="ECO:0000259" key="3">
    <source>
        <dbReference type="PROSITE" id="PS50887"/>
    </source>
</evidence>
<dbReference type="Pfam" id="PF00563">
    <property type="entry name" value="EAL"/>
    <property type="match status" value="1"/>
</dbReference>
<evidence type="ECO:0000313" key="4">
    <source>
        <dbReference type="EMBL" id="AGA65053.1"/>
    </source>
</evidence>
<dbReference type="SUPFAM" id="SSF55073">
    <property type="entry name" value="Nucleotide cyclase"/>
    <property type="match status" value="1"/>
</dbReference>
<dbReference type="PROSITE" id="PS50883">
    <property type="entry name" value="EAL"/>
    <property type="match status" value="1"/>
</dbReference>
<dbReference type="PATRIC" id="fig|1215343.11.peg.1091"/>
<dbReference type="PROSITE" id="PS50887">
    <property type="entry name" value="GGDEF"/>
    <property type="match status" value="1"/>
</dbReference>
<dbReference type="RefSeq" id="WP_015273478.1">
    <property type="nucleotide sequence ID" value="NC_019907.1"/>
</dbReference>
<dbReference type="NCBIfam" id="TIGR00254">
    <property type="entry name" value="GGDEF"/>
    <property type="match status" value="1"/>
</dbReference>
<dbReference type="SMART" id="SM00052">
    <property type="entry name" value="EAL"/>
    <property type="match status" value="1"/>
</dbReference>
<feature type="domain" description="EAL" evidence="2">
    <location>
        <begin position="246"/>
        <end position="496"/>
    </location>
</feature>
<feature type="domain" description="GGDEF" evidence="3">
    <location>
        <begin position="104"/>
        <end position="237"/>
    </location>
</feature>
<dbReference type="SMART" id="SM00267">
    <property type="entry name" value="GGDEF"/>
    <property type="match status" value="1"/>
</dbReference>
<name>L0EWP6_LIBCB</name>
<keyword evidence="1" id="KW-0812">Transmembrane</keyword>
<keyword evidence="1" id="KW-1133">Transmembrane helix</keyword>
<feature type="transmembrane region" description="Helical" evidence="1">
    <location>
        <begin position="20"/>
        <end position="40"/>
    </location>
</feature>
<dbReference type="Pfam" id="PF00990">
    <property type="entry name" value="GGDEF"/>
    <property type="match status" value="1"/>
</dbReference>
<dbReference type="AlphaFoldDB" id="L0EWP6"/>